<keyword evidence="2" id="KW-0378">Hydrolase</keyword>
<dbReference type="KEGG" id="pvt:110073025"/>
<dbReference type="InterPro" id="IPR029058">
    <property type="entry name" value="AB_hydrolase_fold"/>
</dbReference>
<evidence type="ECO:0000256" key="6">
    <source>
        <dbReference type="SAM" id="SignalP"/>
    </source>
</evidence>
<dbReference type="Proteomes" id="UP001652642">
    <property type="component" value="Chromosome 3"/>
</dbReference>
<dbReference type="Pfam" id="PF07859">
    <property type="entry name" value="Abhydrolase_3"/>
    <property type="match status" value="2"/>
</dbReference>
<feature type="chain" id="PRO_5045546186" evidence="6">
    <location>
        <begin position="23"/>
        <end position="403"/>
    </location>
</feature>
<dbReference type="PANTHER" id="PTHR48081:SF28">
    <property type="entry name" value="ALPHA_BETA HYDROLASE FOLD-3 DOMAIN-CONTAINING PROTEIN"/>
    <property type="match status" value="1"/>
</dbReference>
<dbReference type="AlphaFoldDB" id="A0A6J0SMA4"/>
<dbReference type="CTD" id="13"/>
<dbReference type="GeneID" id="110073025"/>
<dbReference type="PROSITE" id="PS01174">
    <property type="entry name" value="LIPASE_GDXG_SER"/>
    <property type="match status" value="1"/>
</dbReference>
<keyword evidence="3" id="KW-1015">Disulfide bond</keyword>
<accession>A0A6J0SMA4</accession>
<keyword evidence="8" id="KW-1185">Reference proteome</keyword>
<evidence type="ECO:0000256" key="1">
    <source>
        <dbReference type="ARBA" id="ARBA00010515"/>
    </source>
</evidence>
<dbReference type="RefSeq" id="XP_020637486.2">
    <property type="nucleotide sequence ID" value="XM_020781827.2"/>
</dbReference>
<dbReference type="InterPro" id="IPR050300">
    <property type="entry name" value="GDXG_lipolytic_enzyme"/>
</dbReference>
<dbReference type="InterPro" id="IPR013094">
    <property type="entry name" value="AB_hydrolase_3"/>
</dbReference>
<dbReference type="GO" id="GO:0016020">
    <property type="term" value="C:membrane"/>
    <property type="evidence" value="ECO:0007669"/>
    <property type="project" value="InterPro"/>
</dbReference>
<sequence length="403" mass="45304">MGKKSLCLLIASLLVAYYLYSPIPENIEDPWTLMFLSAVFRTVGHVADIAEKLGLAHHMDVLMVITNVESTAPVSDEKTTVTDTAFNGVSVRLYIPKGRPESLKRAVIFVHGGGWCVGGSAMKSYDNLSRLTSEKLNAVVVSVEYRLAPKYHFPVQFEDVYTATKYFLQSNVLDQYKVDPSRVCIAGDSAGGNLAAAVTQQLLHDPDIDVQLKIQALLYPALQTLDLDLPSYRDNKDMPILPKSLMLRFLSEYFTTDLSLMEAMETNQHIPPEASNLLKFVNWSNWLPERFKKGHIYTIPKHENSKIGQKYPGLLDPRAAPLLVDDVKLHRLPLTYVLTCQYDVLRDDGIMYVSRLREAGVPVIHEHVEDAVHGILLFTTSPFILTAGERVVNNYIEWLNNNL</sequence>
<dbReference type="PIRSF" id="PIRSF037251">
    <property type="entry name" value="Arylacetamide_deacetylase"/>
    <property type="match status" value="1"/>
</dbReference>
<evidence type="ECO:0000256" key="4">
    <source>
        <dbReference type="PIRSR" id="PIRSR037251-1"/>
    </source>
</evidence>
<feature type="active site" evidence="4">
    <location>
        <position position="373"/>
    </location>
</feature>
<dbReference type="InterPro" id="IPR017157">
    <property type="entry name" value="Arylacetamide_deacetylase"/>
</dbReference>
<evidence type="ECO:0000256" key="2">
    <source>
        <dbReference type="ARBA" id="ARBA00022801"/>
    </source>
</evidence>
<proteinExistence type="inferred from homology"/>
<evidence type="ECO:0000313" key="8">
    <source>
        <dbReference type="Proteomes" id="UP001652642"/>
    </source>
</evidence>
<dbReference type="OrthoDB" id="408631at2759"/>
<dbReference type="Gene3D" id="3.40.50.1820">
    <property type="entry name" value="alpha/beta hydrolase"/>
    <property type="match status" value="1"/>
</dbReference>
<evidence type="ECO:0000256" key="3">
    <source>
        <dbReference type="ARBA" id="ARBA00023157"/>
    </source>
</evidence>
<feature type="domain" description="Alpha/beta hydrolase fold-3" evidence="7">
    <location>
        <begin position="314"/>
        <end position="376"/>
    </location>
</feature>
<dbReference type="GO" id="GO:0052689">
    <property type="term" value="F:carboxylic ester hydrolase activity"/>
    <property type="evidence" value="ECO:0007669"/>
    <property type="project" value="InterPro"/>
</dbReference>
<feature type="domain" description="Alpha/beta hydrolase fold-3" evidence="7">
    <location>
        <begin position="107"/>
        <end position="255"/>
    </location>
</feature>
<evidence type="ECO:0000313" key="9">
    <source>
        <dbReference type="RefSeq" id="XP_020637486.2"/>
    </source>
</evidence>
<dbReference type="InParanoid" id="A0A6J0SMA4"/>
<protein>
    <submittedName>
        <fullName evidence="9">Arylacetamide deacetylase isoform X1</fullName>
    </submittedName>
</protein>
<comment type="similarity">
    <text evidence="1">Belongs to the 'GDXG' lipolytic enzyme family.</text>
</comment>
<name>A0A6J0SMA4_9SAUR</name>
<keyword evidence="6" id="KW-0732">Signal</keyword>
<feature type="active site" evidence="4">
    <location>
        <position position="343"/>
    </location>
</feature>
<dbReference type="SUPFAM" id="SSF53474">
    <property type="entry name" value="alpha/beta-Hydrolases"/>
    <property type="match status" value="1"/>
</dbReference>
<evidence type="ECO:0000256" key="5">
    <source>
        <dbReference type="PROSITE-ProRule" id="PRU10038"/>
    </source>
</evidence>
<evidence type="ECO:0000259" key="7">
    <source>
        <dbReference type="Pfam" id="PF07859"/>
    </source>
</evidence>
<feature type="active site" evidence="4 5">
    <location>
        <position position="189"/>
    </location>
</feature>
<organism evidence="8 9">
    <name type="scientific">Pogona vitticeps</name>
    <name type="common">central bearded dragon</name>
    <dbReference type="NCBI Taxonomy" id="103695"/>
    <lineage>
        <taxon>Eukaryota</taxon>
        <taxon>Metazoa</taxon>
        <taxon>Chordata</taxon>
        <taxon>Craniata</taxon>
        <taxon>Vertebrata</taxon>
        <taxon>Euteleostomi</taxon>
        <taxon>Lepidosauria</taxon>
        <taxon>Squamata</taxon>
        <taxon>Bifurcata</taxon>
        <taxon>Unidentata</taxon>
        <taxon>Episquamata</taxon>
        <taxon>Toxicofera</taxon>
        <taxon>Iguania</taxon>
        <taxon>Acrodonta</taxon>
        <taxon>Agamidae</taxon>
        <taxon>Amphibolurinae</taxon>
        <taxon>Pogona</taxon>
    </lineage>
</organism>
<dbReference type="InterPro" id="IPR033140">
    <property type="entry name" value="Lipase_GDXG_put_SER_AS"/>
</dbReference>
<feature type="signal peptide" evidence="6">
    <location>
        <begin position="1"/>
        <end position="22"/>
    </location>
</feature>
<dbReference type="PANTHER" id="PTHR48081">
    <property type="entry name" value="AB HYDROLASE SUPERFAMILY PROTEIN C4A8.06C"/>
    <property type="match status" value="1"/>
</dbReference>
<gene>
    <name evidence="9" type="primary">AADAC</name>
</gene>
<reference evidence="9" key="1">
    <citation type="submission" date="2025-08" db="UniProtKB">
        <authorList>
            <consortium name="RefSeq"/>
        </authorList>
    </citation>
    <scope>IDENTIFICATION</scope>
</reference>